<gene>
    <name evidence="8" type="ORF">NA57DRAFT_63849</name>
</gene>
<name>A0A9P4IPC8_9PEZI</name>
<keyword evidence="3" id="KW-0677">Repeat</keyword>
<evidence type="ECO:0000256" key="3">
    <source>
        <dbReference type="ARBA" id="ARBA00022737"/>
    </source>
</evidence>
<keyword evidence="7" id="KW-0067">ATP-binding</keyword>
<reference evidence="8" key="1">
    <citation type="journal article" date="2020" name="Stud. Mycol.">
        <title>101 Dothideomycetes genomes: a test case for predicting lifestyles and emergence of pathogens.</title>
        <authorList>
            <person name="Haridas S."/>
            <person name="Albert R."/>
            <person name="Binder M."/>
            <person name="Bloem J."/>
            <person name="Labutti K."/>
            <person name="Salamov A."/>
            <person name="Andreopoulos B."/>
            <person name="Baker S."/>
            <person name="Barry K."/>
            <person name="Bills G."/>
            <person name="Bluhm B."/>
            <person name="Cannon C."/>
            <person name="Castanera R."/>
            <person name="Culley D."/>
            <person name="Daum C."/>
            <person name="Ezra D."/>
            <person name="Gonzalez J."/>
            <person name="Henrissat B."/>
            <person name="Kuo A."/>
            <person name="Liang C."/>
            <person name="Lipzen A."/>
            <person name="Lutzoni F."/>
            <person name="Magnuson J."/>
            <person name="Mondo S."/>
            <person name="Nolan M."/>
            <person name="Ohm R."/>
            <person name="Pangilinan J."/>
            <person name="Park H.-J."/>
            <person name="Ramirez L."/>
            <person name="Alfaro M."/>
            <person name="Sun H."/>
            <person name="Tritt A."/>
            <person name="Yoshinaga Y."/>
            <person name="Zwiers L.-H."/>
            <person name="Turgeon B."/>
            <person name="Goodwin S."/>
            <person name="Spatafora J."/>
            <person name="Crous P."/>
            <person name="Grigoriev I."/>
        </authorList>
    </citation>
    <scope>NUCLEOTIDE SEQUENCE</scope>
    <source>
        <strain evidence="8">CBS 133067</strain>
    </source>
</reference>
<dbReference type="GO" id="GO:0005739">
    <property type="term" value="C:mitochondrion"/>
    <property type="evidence" value="ECO:0007669"/>
    <property type="project" value="UniProtKB-SubCell"/>
</dbReference>
<keyword evidence="6 7" id="KW-1208">Phospholipid metabolism</keyword>
<keyword evidence="7" id="KW-0547">Nucleotide-binding</keyword>
<dbReference type="PANTHER" id="PTHR12586:SF1">
    <property type="entry name" value="CDP-DIACYLGLYCEROL--GLYCEROL-3-PHOSPHATE 3-PHOSPHATIDYLTRANSFERASE, MITOCHONDRIAL"/>
    <property type="match status" value="1"/>
</dbReference>
<comment type="similarity">
    <text evidence="7">Belongs to the CDP-alcohol phosphatidyltransferase class-II family.</text>
</comment>
<dbReference type="EC" id="2.7.8.5" evidence="7"/>
<evidence type="ECO:0000256" key="6">
    <source>
        <dbReference type="ARBA" id="ARBA00023264"/>
    </source>
</evidence>
<evidence type="ECO:0000256" key="2">
    <source>
        <dbReference type="ARBA" id="ARBA00022679"/>
    </source>
</evidence>
<evidence type="ECO:0000313" key="8">
    <source>
        <dbReference type="EMBL" id="KAF2103219.1"/>
    </source>
</evidence>
<organism evidence="8 9">
    <name type="scientific">Rhizodiscina lignyota</name>
    <dbReference type="NCBI Taxonomy" id="1504668"/>
    <lineage>
        <taxon>Eukaryota</taxon>
        <taxon>Fungi</taxon>
        <taxon>Dikarya</taxon>
        <taxon>Ascomycota</taxon>
        <taxon>Pezizomycotina</taxon>
        <taxon>Dothideomycetes</taxon>
        <taxon>Pleosporomycetidae</taxon>
        <taxon>Aulographales</taxon>
        <taxon>Rhizodiscinaceae</taxon>
        <taxon>Rhizodiscina</taxon>
    </lineage>
</organism>
<comment type="catalytic activity">
    <reaction evidence="7">
        <text>a CDP-1,2-diacyl-sn-glycerol + sn-glycerol 3-phosphate = a 1,2-diacyl-sn-glycero-3-phospho-(1'-sn-glycero-3'-phosphate) + CMP + H(+)</text>
        <dbReference type="Rhea" id="RHEA:12593"/>
        <dbReference type="ChEBI" id="CHEBI:15378"/>
        <dbReference type="ChEBI" id="CHEBI:57597"/>
        <dbReference type="ChEBI" id="CHEBI:58332"/>
        <dbReference type="ChEBI" id="CHEBI:60110"/>
        <dbReference type="ChEBI" id="CHEBI:60377"/>
        <dbReference type="EC" id="2.7.8.5"/>
    </reaction>
</comment>
<dbReference type="CDD" id="cd09137">
    <property type="entry name" value="PLDc_PGS1_euk_2"/>
    <property type="match status" value="1"/>
</dbReference>
<evidence type="ECO:0000313" key="9">
    <source>
        <dbReference type="Proteomes" id="UP000799772"/>
    </source>
</evidence>
<protein>
    <recommendedName>
        <fullName evidence="7">CDP-diacylglycerol--glycerol-3-phosphate 3-phosphatidyltransferase</fullName>
        <ecNumber evidence="7">2.7.8.5</ecNumber>
    </recommendedName>
</protein>
<keyword evidence="5 7" id="KW-0594">Phospholipid biosynthesis</keyword>
<dbReference type="GO" id="GO:0008444">
    <property type="term" value="F:CDP-diacylglycerol-glycerol-3-phosphate 3-phosphatidyltransferase activity"/>
    <property type="evidence" value="ECO:0007669"/>
    <property type="project" value="UniProtKB-EC"/>
</dbReference>
<keyword evidence="4 7" id="KW-0443">Lipid metabolism</keyword>
<evidence type="ECO:0000256" key="4">
    <source>
        <dbReference type="ARBA" id="ARBA00023098"/>
    </source>
</evidence>
<dbReference type="Gene3D" id="3.30.870.10">
    <property type="entry name" value="Endonuclease Chain A"/>
    <property type="match status" value="2"/>
</dbReference>
<dbReference type="GO" id="GO:0005524">
    <property type="term" value="F:ATP binding"/>
    <property type="evidence" value="ECO:0007669"/>
    <property type="project" value="UniProtKB-KW"/>
</dbReference>
<dbReference type="PANTHER" id="PTHR12586">
    <property type="entry name" value="CDP-DIACYLGLYCEROL--SERINE O-PHOSPHATIDYLTRANSFERASE"/>
    <property type="match status" value="1"/>
</dbReference>
<dbReference type="SUPFAM" id="SSF56024">
    <property type="entry name" value="Phospholipase D/nuclease"/>
    <property type="match status" value="2"/>
</dbReference>
<keyword evidence="7" id="KW-0496">Mitochondrion</keyword>
<dbReference type="EMBL" id="ML978122">
    <property type="protein sequence ID" value="KAF2103219.1"/>
    <property type="molecule type" value="Genomic_DNA"/>
</dbReference>
<dbReference type="GO" id="GO:0032049">
    <property type="term" value="P:cardiolipin biosynthetic process"/>
    <property type="evidence" value="ECO:0007669"/>
    <property type="project" value="InterPro"/>
</dbReference>
<evidence type="ECO:0000256" key="7">
    <source>
        <dbReference type="RuleBase" id="RU365024"/>
    </source>
</evidence>
<dbReference type="Proteomes" id="UP000799772">
    <property type="component" value="Unassembled WGS sequence"/>
</dbReference>
<keyword evidence="2 7" id="KW-0808">Transferase</keyword>
<dbReference type="AlphaFoldDB" id="A0A9P4IPC8"/>
<comment type="subcellular location">
    <subcellularLocation>
        <location evidence="7">Mitochondrion</location>
    </subcellularLocation>
</comment>
<comment type="caution">
    <text evidence="8">The sequence shown here is derived from an EMBL/GenBank/DDBJ whole genome shotgun (WGS) entry which is preliminary data.</text>
</comment>
<comment type="function">
    <text evidence="7">Functions in the biosynthesis of the anionic phospholipids phosphatidylglycerol and cardiolipin.</text>
</comment>
<comment type="pathway">
    <text evidence="7">Phospholipid metabolism; phosphatidylglycerol biosynthesis; phosphatidylglycerol from CDP-diacylglycerol: step 1/2.</text>
</comment>
<accession>A0A9P4IPC8</accession>
<keyword evidence="9" id="KW-1185">Reference proteome</keyword>
<keyword evidence="1 7" id="KW-0444">Lipid biosynthesis</keyword>
<dbReference type="InterPro" id="IPR016270">
    <property type="entry name" value="PGS1"/>
</dbReference>
<evidence type="ECO:0000256" key="1">
    <source>
        <dbReference type="ARBA" id="ARBA00022516"/>
    </source>
</evidence>
<evidence type="ECO:0000256" key="5">
    <source>
        <dbReference type="ARBA" id="ARBA00023209"/>
    </source>
</evidence>
<sequence>MMNSSALTDKLDAFLPRFDLNGEQIDAIGTPQDFYNKLVTMIRGAKTRIFLSSMYISKDAFELRAAIRESLLANPNLKISILMDALRGGDTKDKNPAAMLVPLAEEFGLKRVEVRLYRTPNLRGVWKWIVPQRMNEGFGLQHTKIYGVDDEDRYYHLASREVTDYLESIHKALCGFSLLLTPDSSAEHTYALQWPTTNHCTSPLEDARDFMKIARKVLSPLIRRDLNEKRACSDEISGTDTIVYPLAQFAPLLGPDVSTEQRTIGIVLSAMGSKLFEGVRWTLSTPYFNPTPSMSVALLSTPASQGQMVTGAPEATSFYGTAGLTGYIPAAFTPQARRFLKSVEDNGRQQQVQLLEWSRGRGDKPGGWTYHAKGLWITEPEEDDPSITIIGSYNYGERSSRLDLEQDVMIVTKNEELKRQIGKEENSILANAQRVTREELSTGERRTQLILYVLVWLIQLLGLSI</sequence>
<dbReference type="PIRSF" id="PIRSF000850">
    <property type="entry name" value="Phospholipase_D_PSS"/>
    <property type="match status" value="1"/>
</dbReference>
<dbReference type="OrthoDB" id="10250191at2759"/>
<proteinExistence type="inferred from homology"/>